<feature type="transmembrane region" description="Helical" evidence="1">
    <location>
        <begin position="379"/>
        <end position="401"/>
    </location>
</feature>
<feature type="transmembrane region" description="Helical" evidence="1">
    <location>
        <begin position="51"/>
        <end position="71"/>
    </location>
</feature>
<name>A0ABT6CHI2_9SPHN</name>
<evidence type="ECO:0008006" key="4">
    <source>
        <dbReference type="Google" id="ProtNLM"/>
    </source>
</evidence>
<dbReference type="EMBL" id="JAROCY010000007">
    <property type="protein sequence ID" value="MDF8333384.1"/>
    <property type="molecule type" value="Genomic_DNA"/>
</dbReference>
<feature type="transmembrane region" description="Helical" evidence="1">
    <location>
        <begin position="172"/>
        <end position="192"/>
    </location>
</feature>
<keyword evidence="1" id="KW-0812">Transmembrane</keyword>
<evidence type="ECO:0000313" key="2">
    <source>
        <dbReference type="EMBL" id="MDF8333384.1"/>
    </source>
</evidence>
<feature type="transmembrane region" description="Helical" evidence="1">
    <location>
        <begin position="142"/>
        <end position="160"/>
    </location>
</feature>
<sequence>MMLTFIGAIQVLLGLALFLIGSVEAMFGFMLVSAMFGGSAALTLPALGGSSIPPVQFALVFMALRLFVPGAGQMNAVGEAARANVYLVLFVLWGAVLAFIAPRIFAGQVDVTPLRGRTEARYISEKAYLYATRPLAPSPQNITTAVYMFGTLLAGIAAHVSSRTERGRATLVRTMAVVGMLHALIGFTSVAAKGTPIADVLNIFRNANYAQLDHSWKGFVRMTGIWPEASSYAAFAMTWFVFNFECWLRRVDGRFTGPAALLLAMALVFSTASTAYVGLPIYFAFVIMRMLLFPGAVTADRVLWIGAAVLILVVVACTVMLAQPSFADSFVGLIRRMTVEKQDSFSGLQRKFWAWQGIDAFLKTGGIGIGPGSFRSSSLATAVLGSTGILGAAALLTHFLFAFKPHRLSTYAPSQSLSLSTGAACAWAMLMGVLIASIAAPSCDPGTDFGILAGAALALRGRPVLATSLRWRVPAPQQVLSPA</sequence>
<accession>A0ABT6CHI2</accession>
<dbReference type="Proteomes" id="UP001222770">
    <property type="component" value="Unassembled WGS sequence"/>
</dbReference>
<evidence type="ECO:0000256" key="1">
    <source>
        <dbReference type="SAM" id="Phobius"/>
    </source>
</evidence>
<organism evidence="2 3">
    <name type="scientific">Novosphingobium cyanobacteriorum</name>
    <dbReference type="NCBI Taxonomy" id="3024215"/>
    <lineage>
        <taxon>Bacteria</taxon>
        <taxon>Pseudomonadati</taxon>
        <taxon>Pseudomonadota</taxon>
        <taxon>Alphaproteobacteria</taxon>
        <taxon>Sphingomonadales</taxon>
        <taxon>Sphingomonadaceae</taxon>
        <taxon>Novosphingobium</taxon>
    </lineage>
</organism>
<evidence type="ECO:0000313" key="3">
    <source>
        <dbReference type="Proteomes" id="UP001222770"/>
    </source>
</evidence>
<comment type="caution">
    <text evidence="2">The sequence shown here is derived from an EMBL/GenBank/DDBJ whole genome shotgun (WGS) entry which is preliminary data.</text>
</comment>
<feature type="transmembrane region" description="Helical" evidence="1">
    <location>
        <begin position="83"/>
        <end position="105"/>
    </location>
</feature>
<keyword evidence="3" id="KW-1185">Reference proteome</keyword>
<feature type="transmembrane region" description="Helical" evidence="1">
    <location>
        <begin position="421"/>
        <end position="440"/>
    </location>
</feature>
<keyword evidence="1" id="KW-0472">Membrane</keyword>
<dbReference type="RefSeq" id="WP_277277020.1">
    <property type="nucleotide sequence ID" value="NZ_JAROCY010000007.1"/>
</dbReference>
<proteinExistence type="predicted"/>
<feature type="transmembrane region" description="Helical" evidence="1">
    <location>
        <begin position="260"/>
        <end position="283"/>
    </location>
</feature>
<protein>
    <recommendedName>
        <fullName evidence="4">Glycoside hydrolase</fullName>
    </recommendedName>
</protein>
<reference evidence="2 3" key="1">
    <citation type="submission" date="2023-03" db="EMBL/GenBank/DDBJ databases">
        <title>Novosphingobium cyanobacteriorum sp. nov., isolated from a eutrophic reservoir during the Microcystis bloom period.</title>
        <authorList>
            <person name="Kang M."/>
            <person name="Le V."/>
            <person name="Ko S.-R."/>
            <person name="Lee S.-A."/>
            <person name="Ahn C.-Y."/>
        </authorList>
    </citation>
    <scope>NUCLEOTIDE SEQUENCE [LARGE SCALE GENOMIC DNA]</scope>
    <source>
        <strain evidence="2 3">HBC54</strain>
    </source>
</reference>
<gene>
    <name evidence="2" type="ORF">POM99_09245</name>
</gene>
<keyword evidence="1" id="KW-1133">Transmembrane helix</keyword>
<feature type="transmembrane region" description="Helical" evidence="1">
    <location>
        <begin position="303"/>
        <end position="327"/>
    </location>
</feature>